<sequence>MSRLWQSVDPTGCRNPIVAGIAPLGIKTGVADQPFHHAKVHFSGMAGTGRADNIFFQHRAAKIVDAIAQADLSDLRPLCHPRGL</sequence>
<feature type="non-terminal residue" evidence="1">
    <location>
        <position position="84"/>
    </location>
</feature>
<evidence type="ECO:0000313" key="1">
    <source>
        <dbReference type="EMBL" id="SVC03831.1"/>
    </source>
</evidence>
<organism evidence="1">
    <name type="scientific">marine metagenome</name>
    <dbReference type="NCBI Taxonomy" id="408172"/>
    <lineage>
        <taxon>unclassified sequences</taxon>
        <taxon>metagenomes</taxon>
        <taxon>ecological metagenomes</taxon>
    </lineage>
</organism>
<proteinExistence type="predicted"/>
<protein>
    <submittedName>
        <fullName evidence="1">Uncharacterized protein</fullName>
    </submittedName>
</protein>
<dbReference type="AlphaFoldDB" id="A0A382IZ00"/>
<accession>A0A382IZ00</accession>
<dbReference type="EMBL" id="UINC01070013">
    <property type="protein sequence ID" value="SVC03831.1"/>
    <property type="molecule type" value="Genomic_DNA"/>
</dbReference>
<gene>
    <name evidence="1" type="ORF">METZ01_LOCUS256685</name>
</gene>
<reference evidence="1" key="1">
    <citation type="submission" date="2018-05" db="EMBL/GenBank/DDBJ databases">
        <authorList>
            <person name="Lanie J.A."/>
            <person name="Ng W.-L."/>
            <person name="Kazmierczak K.M."/>
            <person name="Andrzejewski T.M."/>
            <person name="Davidsen T.M."/>
            <person name="Wayne K.J."/>
            <person name="Tettelin H."/>
            <person name="Glass J.I."/>
            <person name="Rusch D."/>
            <person name="Podicherti R."/>
            <person name="Tsui H.-C.T."/>
            <person name="Winkler M.E."/>
        </authorList>
    </citation>
    <scope>NUCLEOTIDE SEQUENCE</scope>
</reference>
<name>A0A382IZ00_9ZZZZ</name>